<name>A0AC61SYH2_9BACI</name>
<comment type="caution">
    <text evidence="1">The sequence shown here is derived from an EMBL/GenBank/DDBJ whole genome shotgun (WGS) entry which is preliminary data.</text>
</comment>
<proteinExistence type="predicted"/>
<protein>
    <submittedName>
        <fullName evidence="1">Carboxypeptidase regulatory-like domain-containing protein</fullName>
    </submittedName>
</protein>
<accession>A0AC61SYH2</accession>
<reference evidence="1" key="1">
    <citation type="submission" date="2019-06" db="EMBL/GenBank/DDBJ databases">
        <title>Draft genome sequence of Bacillus sp. strain MHSD28.</title>
        <authorList>
            <person name="Makuwa S.C."/>
            <person name="Serepa-Dlamini M.H."/>
        </authorList>
    </citation>
    <scope>NUCLEOTIDE SEQUENCE</scope>
    <source>
        <strain evidence="1">MHSD28</strain>
    </source>
</reference>
<keyword evidence="2" id="KW-1185">Reference proteome</keyword>
<organism evidence="1 2">
    <name type="scientific">Bacillus dicomae</name>
    <dbReference type="NCBI Taxonomy" id="3088378"/>
    <lineage>
        <taxon>Bacteria</taxon>
        <taxon>Bacillati</taxon>
        <taxon>Bacillota</taxon>
        <taxon>Bacilli</taxon>
        <taxon>Bacillales</taxon>
        <taxon>Bacillaceae</taxon>
        <taxon>Bacillus</taxon>
        <taxon>Bacillus cereus group</taxon>
    </lineage>
</organism>
<dbReference type="EMBL" id="VHIV01000012">
    <property type="protein sequence ID" value="TPV38195.1"/>
    <property type="molecule type" value="Genomic_DNA"/>
</dbReference>
<sequence length="120" mass="13658">MRRFVVRRKIILLFVCIAVITGAIVVIKFYKKDDQCIAVGKYSRGIIIGQNNEPISNVKIHEDSIESKERSISNAQGKFKILHGVCGEITLQFVTPDGGIYKRTYDSEQIPEVIKLKYKK</sequence>
<evidence type="ECO:0000313" key="2">
    <source>
        <dbReference type="Proteomes" id="UP000317636"/>
    </source>
</evidence>
<evidence type="ECO:0000313" key="1">
    <source>
        <dbReference type="EMBL" id="TPV38195.1"/>
    </source>
</evidence>
<gene>
    <name evidence="1" type="ORF">FJ659_27350</name>
</gene>
<dbReference type="Proteomes" id="UP000317636">
    <property type="component" value="Unassembled WGS sequence"/>
</dbReference>